<keyword evidence="8 12" id="KW-1133">Transmembrane helix</keyword>
<feature type="transmembrane region" description="Helical" evidence="12">
    <location>
        <begin position="51"/>
        <end position="74"/>
    </location>
</feature>
<evidence type="ECO:0000259" key="13">
    <source>
        <dbReference type="Pfam" id="PF01292"/>
    </source>
</evidence>
<dbReference type="RefSeq" id="WP_003895160.1">
    <property type="nucleotide sequence ID" value="NZ_CP027541.1"/>
</dbReference>
<dbReference type="PANTHER" id="PTHR30529">
    <property type="entry name" value="CYTOCHROME B561"/>
    <property type="match status" value="1"/>
</dbReference>
<evidence type="ECO:0000256" key="6">
    <source>
        <dbReference type="ARBA" id="ARBA00022723"/>
    </source>
</evidence>
<dbReference type="Proteomes" id="UP000011200">
    <property type="component" value="Chromosome"/>
</dbReference>
<dbReference type="PANTHER" id="PTHR30529:SF6">
    <property type="entry name" value="BLL0291 PROTEIN"/>
    <property type="match status" value="1"/>
</dbReference>
<accession>A0A2U9PSD1</accession>
<evidence type="ECO:0000313" key="14">
    <source>
        <dbReference type="EMBL" id="AWT54677.1"/>
    </source>
</evidence>
<evidence type="ECO:0000256" key="5">
    <source>
        <dbReference type="ARBA" id="ARBA00022692"/>
    </source>
</evidence>
<dbReference type="GeneID" id="93458457"/>
<comment type="subcellular location">
    <subcellularLocation>
        <location evidence="1">Cell membrane</location>
        <topology evidence="1">Multi-pass membrane protein</topology>
    </subcellularLocation>
</comment>
<keyword evidence="4" id="KW-0349">Heme</keyword>
<evidence type="ECO:0000256" key="1">
    <source>
        <dbReference type="ARBA" id="ARBA00004651"/>
    </source>
</evidence>
<evidence type="ECO:0000256" key="7">
    <source>
        <dbReference type="ARBA" id="ARBA00022982"/>
    </source>
</evidence>
<dbReference type="EMBL" id="CP027541">
    <property type="protein sequence ID" value="AWT54677.1"/>
    <property type="molecule type" value="Genomic_DNA"/>
</dbReference>
<dbReference type="InterPro" id="IPR016174">
    <property type="entry name" value="Di-haem_cyt_TM"/>
</dbReference>
<evidence type="ECO:0000256" key="9">
    <source>
        <dbReference type="ARBA" id="ARBA00023004"/>
    </source>
</evidence>
<dbReference type="InterPro" id="IPR052168">
    <property type="entry name" value="Cytochrome_b561_oxidase"/>
</dbReference>
<feature type="transmembrane region" description="Helical" evidence="12">
    <location>
        <begin position="25"/>
        <end position="45"/>
    </location>
</feature>
<protein>
    <submittedName>
        <fullName evidence="14">Cytochrome b561 family protein</fullName>
    </submittedName>
</protein>
<evidence type="ECO:0000256" key="3">
    <source>
        <dbReference type="ARBA" id="ARBA00022475"/>
    </source>
</evidence>
<comment type="similarity">
    <text evidence="11">Belongs to the cytochrome b561 family.</text>
</comment>
<gene>
    <name evidence="14" type="ORF">D806_037060</name>
</gene>
<reference evidence="15" key="2">
    <citation type="submission" date="2018-03" db="EMBL/GenBank/DDBJ databases">
        <authorList>
            <person name="Derbyshire K."/>
            <person name="Gray T.A."/>
            <person name="Champion M."/>
        </authorList>
    </citation>
    <scope>NUCLEOTIDE SEQUENCE [LARGE SCALE GENOMIC DNA]</scope>
    <source>
        <strain evidence="15">MKD8</strain>
    </source>
</reference>
<proteinExistence type="inferred from homology"/>
<feature type="transmembrane region" description="Helical" evidence="12">
    <location>
        <begin position="95"/>
        <end position="118"/>
    </location>
</feature>
<evidence type="ECO:0000256" key="10">
    <source>
        <dbReference type="ARBA" id="ARBA00023136"/>
    </source>
</evidence>
<dbReference type="SUPFAM" id="SSF81342">
    <property type="entry name" value="Transmembrane di-heme cytochromes"/>
    <property type="match status" value="1"/>
</dbReference>
<dbReference type="InterPro" id="IPR011577">
    <property type="entry name" value="Cyt_b561_bac/Ni-Hgenase"/>
</dbReference>
<evidence type="ECO:0000256" key="4">
    <source>
        <dbReference type="ARBA" id="ARBA00022617"/>
    </source>
</evidence>
<keyword evidence="5 12" id="KW-0812">Transmembrane</keyword>
<feature type="domain" description="Cytochrome b561 bacterial/Ni-hydrogenase" evidence="13">
    <location>
        <begin position="18"/>
        <end position="187"/>
    </location>
</feature>
<keyword evidence="7" id="KW-0249">Electron transport</keyword>
<dbReference type="GO" id="GO:0009055">
    <property type="term" value="F:electron transfer activity"/>
    <property type="evidence" value="ECO:0007669"/>
    <property type="project" value="InterPro"/>
</dbReference>
<reference evidence="14 15" key="1">
    <citation type="journal article" date="2013" name="Genome Announc.">
        <title>Draft genome sequence of MKD8, a conjugal recipient Mycobacterium smegmatis strain.</title>
        <authorList>
            <person name="Gray T.A."/>
            <person name="Palumbo M.J."/>
            <person name="Derbyshire K.M."/>
        </authorList>
    </citation>
    <scope>NUCLEOTIDE SEQUENCE [LARGE SCALE GENOMIC DNA]</scope>
    <source>
        <strain evidence="14 15">MKD8</strain>
    </source>
</reference>
<name>A0A2U9PSD1_MYCSE</name>
<evidence type="ECO:0000256" key="11">
    <source>
        <dbReference type="ARBA" id="ARBA00037975"/>
    </source>
</evidence>
<dbReference type="GO" id="GO:0022904">
    <property type="term" value="P:respiratory electron transport chain"/>
    <property type="evidence" value="ECO:0007669"/>
    <property type="project" value="InterPro"/>
</dbReference>
<evidence type="ECO:0000256" key="2">
    <source>
        <dbReference type="ARBA" id="ARBA00022448"/>
    </source>
</evidence>
<keyword evidence="2" id="KW-0813">Transport</keyword>
<dbReference type="GO" id="GO:0046872">
    <property type="term" value="F:metal ion binding"/>
    <property type="evidence" value="ECO:0007669"/>
    <property type="project" value="UniProtKB-KW"/>
</dbReference>
<feature type="transmembrane region" description="Helical" evidence="12">
    <location>
        <begin position="153"/>
        <end position="174"/>
    </location>
</feature>
<keyword evidence="3" id="KW-1003">Cell membrane</keyword>
<keyword evidence="6" id="KW-0479">Metal-binding</keyword>
<sequence length="192" mass="20547">MTATGTDETIAPTTTQARHAVSTRVFHWLTAILVFAALFIGFVMVNSVASYAQLLVIHKALGVTILVVVVIRIGNRLFHRGPPLPSTVGALERKAVVLSEVSMYALLVAQPLIGWAMLSAAGNHVAVFNLVRLPRIAPFSADLYGVLRQAHTVAAFLLVAAIAAHVCAVLLHSVTLRDGMLRRMTFGSSTRG</sequence>
<keyword evidence="9" id="KW-0408">Iron</keyword>
<evidence type="ECO:0000256" key="12">
    <source>
        <dbReference type="SAM" id="Phobius"/>
    </source>
</evidence>
<dbReference type="AlphaFoldDB" id="A0A2U9PSD1"/>
<dbReference type="Gene3D" id="1.20.950.20">
    <property type="entry name" value="Transmembrane di-heme cytochromes, Chain C"/>
    <property type="match status" value="1"/>
</dbReference>
<organism evidence="14 15">
    <name type="scientific">Mycolicibacterium smegmatis (strain MKD8)</name>
    <name type="common">Mycobacterium smegmatis</name>
    <dbReference type="NCBI Taxonomy" id="1214915"/>
    <lineage>
        <taxon>Bacteria</taxon>
        <taxon>Bacillati</taxon>
        <taxon>Actinomycetota</taxon>
        <taxon>Actinomycetes</taxon>
        <taxon>Mycobacteriales</taxon>
        <taxon>Mycobacteriaceae</taxon>
        <taxon>Mycolicibacterium</taxon>
    </lineage>
</organism>
<evidence type="ECO:0000313" key="15">
    <source>
        <dbReference type="Proteomes" id="UP000011200"/>
    </source>
</evidence>
<evidence type="ECO:0000256" key="8">
    <source>
        <dbReference type="ARBA" id="ARBA00022989"/>
    </source>
</evidence>
<dbReference type="GO" id="GO:0020037">
    <property type="term" value="F:heme binding"/>
    <property type="evidence" value="ECO:0007669"/>
    <property type="project" value="TreeGrafter"/>
</dbReference>
<dbReference type="Pfam" id="PF01292">
    <property type="entry name" value="Ni_hydr_CYTB"/>
    <property type="match status" value="1"/>
</dbReference>
<keyword evidence="10 12" id="KW-0472">Membrane</keyword>
<dbReference type="GO" id="GO:0005886">
    <property type="term" value="C:plasma membrane"/>
    <property type="evidence" value="ECO:0007669"/>
    <property type="project" value="UniProtKB-SubCell"/>
</dbReference>